<dbReference type="EMBL" id="JAAVMX010000006">
    <property type="protein sequence ID" value="KAF4507441.1"/>
    <property type="molecule type" value="Genomic_DNA"/>
</dbReference>
<proteinExistence type="predicted"/>
<reference evidence="1 2" key="1">
    <citation type="journal article" date="2020" name="Genome Biol. Evol.">
        <title>A new high-quality draft genome assembly of the Chinese cordyceps Ophiocordyceps sinensis.</title>
        <authorList>
            <person name="Shu R."/>
            <person name="Zhang J."/>
            <person name="Meng Q."/>
            <person name="Zhang H."/>
            <person name="Zhou G."/>
            <person name="Li M."/>
            <person name="Wu P."/>
            <person name="Zhao Y."/>
            <person name="Chen C."/>
            <person name="Qin Q."/>
        </authorList>
    </citation>
    <scope>NUCLEOTIDE SEQUENCE [LARGE SCALE GENOMIC DNA]</scope>
    <source>
        <strain evidence="1 2">IOZ07</strain>
    </source>
</reference>
<accession>A0A8H4LYU4</accession>
<evidence type="ECO:0000313" key="2">
    <source>
        <dbReference type="Proteomes" id="UP000557566"/>
    </source>
</evidence>
<protein>
    <submittedName>
        <fullName evidence="1">Uncharacterized protein</fullName>
    </submittedName>
</protein>
<organism evidence="1 2">
    <name type="scientific">Ophiocordyceps sinensis</name>
    <dbReference type="NCBI Taxonomy" id="72228"/>
    <lineage>
        <taxon>Eukaryota</taxon>
        <taxon>Fungi</taxon>
        <taxon>Dikarya</taxon>
        <taxon>Ascomycota</taxon>
        <taxon>Pezizomycotina</taxon>
        <taxon>Sordariomycetes</taxon>
        <taxon>Hypocreomycetidae</taxon>
        <taxon>Hypocreales</taxon>
        <taxon>Ophiocordycipitaceae</taxon>
        <taxon>Ophiocordyceps</taxon>
    </lineage>
</organism>
<gene>
    <name evidence="1" type="ORF">G6O67_006073</name>
</gene>
<sequence>MESSGVPSSAIYCHCLPVPRTNLDTTWKRRVTCGTAAAAAVRQLLQSRKQTLDLGIAAMYDLEAEVRVGRVLYRHRLLAT</sequence>
<comment type="caution">
    <text evidence="1">The sequence shown here is derived from an EMBL/GenBank/DDBJ whole genome shotgun (WGS) entry which is preliminary data.</text>
</comment>
<evidence type="ECO:0000313" key="1">
    <source>
        <dbReference type="EMBL" id="KAF4507441.1"/>
    </source>
</evidence>
<keyword evidence="2" id="KW-1185">Reference proteome</keyword>
<dbReference type="AlphaFoldDB" id="A0A8H4LYU4"/>
<dbReference type="Proteomes" id="UP000557566">
    <property type="component" value="Unassembled WGS sequence"/>
</dbReference>
<name>A0A8H4LYU4_9HYPO</name>